<accession>A0ABZ2C255</accession>
<evidence type="ECO:0000313" key="2">
    <source>
        <dbReference type="Proteomes" id="UP001330434"/>
    </source>
</evidence>
<dbReference type="CDD" id="cd17033">
    <property type="entry name" value="DR1245-like"/>
    <property type="match status" value="1"/>
</dbReference>
<dbReference type="InterPro" id="IPR019660">
    <property type="entry name" value="Put_sensory_transdc_reg_YbjN"/>
</dbReference>
<reference evidence="1 2" key="1">
    <citation type="journal article" date="2024" name="Environ. Microbiol.">
        <title>Novel evolutionary insights on the interactions of the Holosporales (Alphaproteobacteria) with eukaryotic hosts from comparative genomics.</title>
        <authorList>
            <person name="Giovannini M."/>
            <person name="Petroni G."/>
            <person name="Castelli M."/>
        </authorList>
    </citation>
    <scope>NUCLEOTIDE SEQUENCE [LARGE SCALE GENOMIC DNA]</scope>
    <source>
        <strain evidence="1 2">US_Bl 15I1</strain>
    </source>
</reference>
<organism evidence="1 2">
    <name type="scientific">Candidatus Bealeia paramacronuclearis</name>
    <dbReference type="NCBI Taxonomy" id="1921001"/>
    <lineage>
        <taxon>Bacteria</taxon>
        <taxon>Pseudomonadati</taxon>
        <taxon>Pseudomonadota</taxon>
        <taxon>Alphaproteobacteria</taxon>
        <taxon>Holosporales</taxon>
        <taxon>Holosporaceae</taxon>
        <taxon>Candidatus Bealeia</taxon>
    </lineage>
</organism>
<sequence>MKLALKDFSSHYVHPLNLIEDALSAREWEFERMAEESLMCELDGRWCAYRLYFIWREDQECLVTSCVIEAKIPDTYREAVEELIATVNPRVWMGHFEIPLDEDYPCFRYNLTLRGSAGLSPEQLEDVLEAALLECDRFYPALQFVLWGGKSPRDAAFAAMIDTVGEA</sequence>
<dbReference type="RefSeq" id="WP_331255412.1">
    <property type="nucleotide sequence ID" value="NZ_CP133270.1"/>
</dbReference>
<proteinExistence type="predicted"/>
<keyword evidence="2" id="KW-1185">Reference proteome</keyword>
<name>A0ABZ2C255_9PROT</name>
<protein>
    <submittedName>
        <fullName evidence="1">YbjN domain-containing protein</fullName>
    </submittedName>
</protein>
<evidence type="ECO:0000313" key="1">
    <source>
        <dbReference type="EMBL" id="WVX66559.1"/>
    </source>
</evidence>
<dbReference type="Pfam" id="PF10722">
    <property type="entry name" value="YbjN"/>
    <property type="match status" value="1"/>
</dbReference>
<dbReference type="EMBL" id="CP133270">
    <property type="protein sequence ID" value="WVX66559.1"/>
    <property type="molecule type" value="Genomic_DNA"/>
</dbReference>
<gene>
    <name evidence="1" type="ORF">Bealeia1_00738</name>
</gene>
<dbReference type="Proteomes" id="UP001330434">
    <property type="component" value="Chromosome"/>
</dbReference>